<evidence type="ECO:0000313" key="15">
    <source>
        <dbReference type="EMBL" id="GFS02393.1"/>
    </source>
</evidence>
<evidence type="ECO:0000256" key="12">
    <source>
        <dbReference type="ARBA" id="ARBA00023180"/>
    </source>
</evidence>
<keyword evidence="16" id="KW-1185">Reference proteome</keyword>
<dbReference type="GO" id="GO:0072659">
    <property type="term" value="P:protein localization to plasma membrane"/>
    <property type="evidence" value="ECO:0007669"/>
    <property type="project" value="UniProtKB-ARBA"/>
</dbReference>
<evidence type="ECO:0000256" key="2">
    <source>
        <dbReference type="ARBA" id="ARBA00004536"/>
    </source>
</evidence>
<dbReference type="GO" id="GO:0046930">
    <property type="term" value="C:pore complex"/>
    <property type="evidence" value="ECO:0007669"/>
    <property type="project" value="UniProtKB-ARBA"/>
</dbReference>
<dbReference type="EMBL" id="BMAT01002238">
    <property type="protein sequence ID" value="GFS02393.1"/>
    <property type="molecule type" value="Genomic_DNA"/>
</dbReference>
<keyword evidence="10 14" id="KW-0472">Membrane</keyword>
<keyword evidence="9 14" id="KW-1133">Transmembrane helix</keyword>
<evidence type="ECO:0000256" key="3">
    <source>
        <dbReference type="ARBA" id="ARBA00004651"/>
    </source>
</evidence>
<keyword evidence="7 14" id="KW-0812">Transmembrane</keyword>
<dbReference type="AlphaFoldDB" id="A0AAV4HYG5"/>
<evidence type="ECO:0000256" key="5">
    <source>
        <dbReference type="ARBA" id="ARBA00022475"/>
    </source>
</evidence>
<dbReference type="Gene3D" id="1.10.1450.10">
    <property type="entry name" value="Tetraspanin"/>
    <property type="match status" value="1"/>
</dbReference>
<dbReference type="Proteomes" id="UP000762676">
    <property type="component" value="Unassembled WGS sequence"/>
</dbReference>
<evidence type="ECO:0000256" key="4">
    <source>
        <dbReference type="ARBA" id="ARBA00006840"/>
    </source>
</evidence>
<evidence type="ECO:0000256" key="7">
    <source>
        <dbReference type="ARBA" id="ARBA00022692"/>
    </source>
</evidence>
<sequence>MFVFYYAPQFKEYVFPKTAFVSAIHGYRDDPDMQHLIDSMQEQLGCCGYSDSKEGYKDWNGNVYFNCTPTNLSAEKCSVPYSCCIRTPGERINYQCGRNIQILKADGTAEPNEAVLEGIHNDGCIRVLGTYINDHSLMIGGIMLGVLLPQVFIIVLSRNLIDMINLQKSKWN</sequence>
<dbReference type="InterPro" id="IPR018499">
    <property type="entry name" value="Tetraspanin/Peripherin"/>
</dbReference>
<keyword evidence="11" id="KW-1015">Disulfide bond</keyword>
<dbReference type="GO" id="GO:0019899">
    <property type="term" value="F:enzyme binding"/>
    <property type="evidence" value="ECO:0007669"/>
    <property type="project" value="UniProtKB-ARBA"/>
</dbReference>
<name>A0AAV4HYG5_9GAST</name>
<evidence type="ECO:0000256" key="1">
    <source>
        <dbReference type="ARBA" id="ARBA00004496"/>
    </source>
</evidence>
<dbReference type="GO" id="GO:0065003">
    <property type="term" value="P:protein-containing complex assembly"/>
    <property type="evidence" value="ECO:0007669"/>
    <property type="project" value="UniProtKB-ARBA"/>
</dbReference>
<evidence type="ECO:0000256" key="8">
    <source>
        <dbReference type="ARBA" id="ARBA00022949"/>
    </source>
</evidence>
<dbReference type="GO" id="GO:0005737">
    <property type="term" value="C:cytoplasm"/>
    <property type="evidence" value="ECO:0007669"/>
    <property type="project" value="UniProtKB-SubCell"/>
</dbReference>
<feature type="transmembrane region" description="Helical" evidence="14">
    <location>
        <begin position="137"/>
        <end position="161"/>
    </location>
</feature>
<comment type="similarity">
    <text evidence="4">Belongs to the tetraspanin (TM4SF) family.</text>
</comment>
<evidence type="ECO:0000313" key="16">
    <source>
        <dbReference type="Proteomes" id="UP000762676"/>
    </source>
</evidence>
<evidence type="ECO:0000256" key="11">
    <source>
        <dbReference type="ARBA" id="ARBA00023157"/>
    </source>
</evidence>
<proteinExistence type="inferred from homology"/>
<keyword evidence="12" id="KW-0325">Glycoprotein</keyword>
<evidence type="ECO:0000256" key="6">
    <source>
        <dbReference type="ARBA" id="ARBA00022490"/>
    </source>
</evidence>
<reference evidence="15 16" key="1">
    <citation type="journal article" date="2021" name="Elife">
        <title>Chloroplast acquisition without the gene transfer in kleptoplastic sea slugs, Plakobranchus ocellatus.</title>
        <authorList>
            <person name="Maeda T."/>
            <person name="Takahashi S."/>
            <person name="Yoshida T."/>
            <person name="Shimamura S."/>
            <person name="Takaki Y."/>
            <person name="Nagai Y."/>
            <person name="Toyoda A."/>
            <person name="Suzuki Y."/>
            <person name="Arimoto A."/>
            <person name="Ishii H."/>
            <person name="Satoh N."/>
            <person name="Nishiyama T."/>
            <person name="Hasebe M."/>
            <person name="Maruyama T."/>
            <person name="Minagawa J."/>
            <person name="Obokata J."/>
            <person name="Shigenobu S."/>
        </authorList>
    </citation>
    <scope>NUCLEOTIDE SEQUENCE [LARGE SCALE GENOMIC DNA]</scope>
</reference>
<dbReference type="GO" id="GO:0051604">
    <property type="term" value="P:protein maturation"/>
    <property type="evidence" value="ECO:0007669"/>
    <property type="project" value="UniProtKB-ARBA"/>
</dbReference>
<dbReference type="SUPFAM" id="SSF48652">
    <property type="entry name" value="Tetraspanin"/>
    <property type="match status" value="1"/>
</dbReference>
<evidence type="ECO:0000256" key="14">
    <source>
        <dbReference type="SAM" id="Phobius"/>
    </source>
</evidence>
<comment type="caution">
    <text evidence="15">The sequence shown here is derived from an EMBL/GenBank/DDBJ whole genome shotgun (WGS) entry which is preliminary data.</text>
</comment>
<dbReference type="Pfam" id="PF00335">
    <property type="entry name" value="Tetraspanin"/>
    <property type="match status" value="1"/>
</dbReference>
<protein>
    <recommendedName>
        <fullName evidence="13">Tetraspanin-33</fullName>
    </recommendedName>
</protein>
<evidence type="ECO:0000256" key="10">
    <source>
        <dbReference type="ARBA" id="ARBA00023136"/>
    </source>
</evidence>
<keyword evidence="5" id="KW-1003">Cell membrane</keyword>
<gene>
    <name evidence="15" type="ORF">ElyMa_001122000</name>
</gene>
<dbReference type="FunFam" id="1.10.1450.10:FF:000007">
    <property type="entry name" value="Tetraspanin"/>
    <property type="match status" value="1"/>
</dbReference>
<dbReference type="GO" id="GO:0005912">
    <property type="term" value="C:adherens junction"/>
    <property type="evidence" value="ECO:0007669"/>
    <property type="project" value="UniProtKB-SubCell"/>
</dbReference>
<dbReference type="InterPro" id="IPR008952">
    <property type="entry name" value="Tetraspanin_EC2_sf"/>
</dbReference>
<accession>A0AAV4HYG5</accession>
<dbReference type="GO" id="GO:0005886">
    <property type="term" value="C:plasma membrane"/>
    <property type="evidence" value="ECO:0007669"/>
    <property type="project" value="UniProtKB-SubCell"/>
</dbReference>
<keyword evidence="8" id="KW-0965">Cell junction</keyword>
<comment type="subcellular location">
    <subcellularLocation>
        <location evidence="2">Cell junction</location>
        <location evidence="2">Adherens junction</location>
    </subcellularLocation>
    <subcellularLocation>
        <location evidence="3">Cell membrane</location>
        <topology evidence="3">Multi-pass membrane protein</topology>
    </subcellularLocation>
    <subcellularLocation>
        <location evidence="1">Cytoplasm</location>
    </subcellularLocation>
</comment>
<evidence type="ECO:0000256" key="9">
    <source>
        <dbReference type="ARBA" id="ARBA00022989"/>
    </source>
</evidence>
<evidence type="ECO:0000256" key="13">
    <source>
        <dbReference type="ARBA" id="ARBA00040369"/>
    </source>
</evidence>
<keyword evidence="6" id="KW-0963">Cytoplasm</keyword>
<organism evidence="15 16">
    <name type="scientific">Elysia marginata</name>
    <dbReference type="NCBI Taxonomy" id="1093978"/>
    <lineage>
        <taxon>Eukaryota</taxon>
        <taxon>Metazoa</taxon>
        <taxon>Spiralia</taxon>
        <taxon>Lophotrochozoa</taxon>
        <taxon>Mollusca</taxon>
        <taxon>Gastropoda</taxon>
        <taxon>Heterobranchia</taxon>
        <taxon>Euthyneura</taxon>
        <taxon>Panpulmonata</taxon>
        <taxon>Sacoglossa</taxon>
        <taxon>Placobranchoidea</taxon>
        <taxon>Plakobranchidae</taxon>
        <taxon>Elysia</taxon>
    </lineage>
</organism>